<sequence>QVAAESASTNYSRPPSYQPPPYRPPSLKPPPYRPPSLKPPSYDPTSYAGVVSRNSYPCGESVNQAGASTNYSRPSSYKPPPYQPPSFKPPSNAVAAESVSTNYSLPPSYQRPSYQPPSNAGDSLSPTFAHALQVSPKKYSSSQSVSQLARNKRSSSQSISQATGIPSPQRRISRTNLFGQACNVSNTTRNLQPHEQYHGTHGHDGHIPPHHGYDKNFHGRTQGRESYHIAGNETHSVYPCSEPGPLAIPTANNAGNHVLSLSLLLVSKTSNNV</sequence>
<feature type="compositionally biased region" description="Pro residues" evidence="1">
    <location>
        <begin position="77"/>
        <end position="88"/>
    </location>
</feature>
<feature type="compositionally biased region" description="Low complexity" evidence="1">
    <location>
        <begin position="103"/>
        <end position="118"/>
    </location>
</feature>
<gene>
    <name evidence="2" type="ORF">THAOC_03739</name>
</gene>
<feature type="compositionally biased region" description="Polar residues" evidence="1">
    <location>
        <begin position="61"/>
        <end position="70"/>
    </location>
</feature>
<proteinExistence type="predicted"/>
<feature type="compositionally biased region" description="Pro residues" evidence="1">
    <location>
        <begin position="16"/>
        <end position="42"/>
    </location>
</feature>
<feature type="region of interest" description="Disordered" evidence="1">
    <location>
        <begin position="195"/>
        <end position="215"/>
    </location>
</feature>
<dbReference type="EMBL" id="AGNL01003540">
    <property type="protein sequence ID" value="EJK74574.1"/>
    <property type="molecule type" value="Genomic_DNA"/>
</dbReference>
<comment type="caution">
    <text evidence="2">The sequence shown here is derived from an EMBL/GenBank/DDBJ whole genome shotgun (WGS) entry which is preliminary data.</text>
</comment>
<feature type="compositionally biased region" description="Low complexity" evidence="1">
    <location>
        <begin position="133"/>
        <end position="147"/>
    </location>
</feature>
<feature type="compositionally biased region" description="Polar residues" evidence="1">
    <location>
        <begin position="1"/>
        <end position="10"/>
    </location>
</feature>
<name>K0TBR9_THAOC</name>
<evidence type="ECO:0000313" key="3">
    <source>
        <dbReference type="Proteomes" id="UP000266841"/>
    </source>
</evidence>
<reference evidence="2 3" key="1">
    <citation type="journal article" date="2012" name="Genome Biol.">
        <title>Genome and low-iron response of an oceanic diatom adapted to chronic iron limitation.</title>
        <authorList>
            <person name="Lommer M."/>
            <person name="Specht M."/>
            <person name="Roy A.S."/>
            <person name="Kraemer L."/>
            <person name="Andreson R."/>
            <person name="Gutowska M.A."/>
            <person name="Wolf J."/>
            <person name="Bergner S.V."/>
            <person name="Schilhabel M.B."/>
            <person name="Klostermeier U.C."/>
            <person name="Beiko R.G."/>
            <person name="Rosenstiel P."/>
            <person name="Hippler M."/>
            <person name="Laroche J."/>
        </authorList>
    </citation>
    <scope>NUCLEOTIDE SEQUENCE [LARGE SCALE GENOMIC DNA]</scope>
    <source>
        <strain evidence="2 3">CCMP1005</strain>
    </source>
</reference>
<dbReference type="Proteomes" id="UP000266841">
    <property type="component" value="Unassembled WGS sequence"/>
</dbReference>
<organism evidence="2 3">
    <name type="scientific">Thalassiosira oceanica</name>
    <name type="common">Marine diatom</name>
    <dbReference type="NCBI Taxonomy" id="159749"/>
    <lineage>
        <taxon>Eukaryota</taxon>
        <taxon>Sar</taxon>
        <taxon>Stramenopiles</taxon>
        <taxon>Ochrophyta</taxon>
        <taxon>Bacillariophyta</taxon>
        <taxon>Coscinodiscophyceae</taxon>
        <taxon>Thalassiosirophycidae</taxon>
        <taxon>Thalassiosirales</taxon>
        <taxon>Thalassiosiraceae</taxon>
        <taxon>Thalassiosira</taxon>
    </lineage>
</organism>
<feature type="region of interest" description="Disordered" evidence="1">
    <location>
        <begin position="1"/>
        <end position="172"/>
    </location>
</feature>
<dbReference type="AlphaFoldDB" id="K0TBR9"/>
<keyword evidence="3" id="KW-1185">Reference proteome</keyword>
<accession>K0TBR9</accession>
<evidence type="ECO:0000256" key="1">
    <source>
        <dbReference type="SAM" id="MobiDB-lite"/>
    </source>
</evidence>
<protein>
    <submittedName>
        <fullName evidence="2">Uncharacterized protein</fullName>
    </submittedName>
</protein>
<feature type="non-terminal residue" evidence="2">
    <location>
        <position position="1"/>
    </location>
</feature>
<evidence type="ECO:0000313" key="2">
    <source>
        <dbReference type="EMBL" id="EJK74574.1"/>
    </source>
</evidence>
<feature type="compositionally biased region" description="Polar residues" evidence="1">
    <location>
        <begin position="154"/>
        <end position="166"/>
    </location>
</feature>